<organism evidence="3 4">
    <name type="scientific">Cupriavidus plantarum</name>
    <dbReference type="NCBI Taxonomy" id="942865"/>
    <lineage>
        <taxon>Bacteria</taxon>
        <taxon>Pseudomonadati</taxon>
        <taxon>Pseudomonadota</taxon>
        <taxon>Betaproteobacteria</taxon>
        <taxon>Burkholderiales</taxon>
        <taxon>Burkholderiaceae</taxon>
        <taxon>Cupriavidus</taxon>
    </lineage>
</organism>
<comment type="caution">
    <text evidence="3">The sequence shown here is derived from an EMBL/GenBank/DDBJ whole genome shotgun (WGS) entry which is preliminary data.</text>
</comment>
<feature type="transmembrane region" description="Helical" evidence="2">
    <location>
        <begin position="45"/>
        <end position="66"/>
    </location>
</feature>
<dbReference type="PANTHER" id="PTHR34351:SF1">
    <property type="entry name" value="SLR1927 PROTEIN"/>
    <property type="match status" value="1"/>
</dbReference>
<dbReference type="EMBL" id="QGGT01000010">
    <property type="protein sequence ID" value="PWK31344.1"/>
    <property type="molecule type" value="Genomic_DNA"/>
</dbReference>
<keyword evidence="4" id="KW-1185">Reference proteome</keyword>
<dbReference type="PANTHER" id="PTHR34351">
    <property type="entry name" value="SLR1927 PROTEIN-RELATED"/>
    <property type="match status" value="1"/>
</dbReference>
<feature type="compositionally biased region" description="Low complexity" evidence="1">
    <location>
        <begin position="147"/>
        <end position="163"/>
    </location>
</feature>
<dbReference type="Proteomes" id="UP000245754">
    <property type="component" value="Unassembled WGS sequence"/>
</dbReference>
<keyword evidence="2" id="KW-1133">Transmembrane helix</keyword>
<feature type="region of interest" description="Disordered" evidence="1">
    <location>
        <begin position="1"/>
        <end position="23"/>
    </location>
</feature>
<evidence type="ECO:0000256" key="1">
    <source>
        <dbReference type="SAM" id="MobiDB-lite"/>
    </source>
</evidence>
<feature type="region of interest" description="Disordered" evidence="1">
    <location>
        <begin position="140"/>
        <end position="163"/>
    </location>
</feature>
<proteinExistence type="predicted"/>
<evidence type="ECO:0000313" key="4">
    <source>
        <dbReference type="Proteomes" id="UP000245754"/>
    </source>
</evidence>
<dbReference type="RefSeq" id="WP_109585547.1">
    <property type="nucleotide sequence ID" value="NZ_QGGT01000010.1"/>
</dbReference>
<sequence length="364" mass="39118">MSTPTSNATSGPTSAPNGRPRGPAEWLRRAHGPVNGVVTLHRRQLYILPTRGGMAFAVLLLAMLMTSLNYNISLGFALTFLLIGIVMACMWTAYRNLLDLEVSAGAVSPAFVGDAAVFALHVDNRDDTARIGMEARVQADKRPRIPGRPATRRPGGAASAASASTVPTEAASLTLDAQASGALALRLPATRRGRLTLPRVTLESRFPFGLFRVWSYADLPLATLVYPAPEAAAPPMPLLARADDAEDGALSIASDDGIDQLRRYRAGDPLHRIAWKHSARTGRWMSRTGQATRDPACWLDWHALPDGLDTEARLSRLCAWVLAAGDDLDIGLRLPAVEIPPGHGAAHRRACLEALALWPERPTS</sequence>
<name>A0A316ELV5_9BURK</name>
<protein>
    <submittedName>
        <fullName evidence="3">Uncharacterized protein (DUF58 family)</fullName>
    </submittedName>
</protein>
<keyword evidence="2" id="KW-0812">Transmembrane</keyword>
<reference evidence="3 4" key="1">
    <citation type="submission" date="2018-05" db="EMBL/GenBank/DDBJ databases">
        <title>Genomic Encyclopedia of Type Strains, Phase IV (KMG-V): Genome sequencing to study the core and pangenomes of soil and plant-associated prokaryotes.</title>
        <authorList>
            <person name="Whitman W."/>
        </authorList>
    </citation>
    <scope>NUCLEOTIDE SEQUENCE [LARGE SCALE GENOMIC DNA]</scope>
    <source>
        <strain evidence="3 4">SLV-132</strain>
    </source>
</reference>
<evidence type="ECO:0000313" key="3">
    <source>
        <dbReference type="EMBL" id="PWK31344.1"/>
    </source>
</evidence>
<gene>
    <name evidence="3" type="ORF">C7419_11082</name>
</gene>
<feature type="transmembrane region" description="Helical" evidence="2">
    <location>
        <begin position="72"/>
        <end position="94"/>
    </location>
</feature>
<dbReference type="AlphaFoldDB" id="A0A316ELV5"/>
<evidence type="ECO:0000256" key="2">
    <source>
        <dbReference type="SAM" id="Phobius"/>
    </source>
</evidence>
<accession>A0A316ELV5</accession>
<keyword evidence="2" id="KW-0472">Membrane</keyword>
<feature type="compositionally biased region" description="Polar residues" evidence="1">
    <location>
        <begin position="1"/>
        <end position="16"/>
    </location>
</feature>